<feature type="domain" description="Ribosomal protein mS38 C-terminal" evidence="1">
    <location>
        <begin position="107"/>
        <end position="140"/>
    </location>
</feature>
<evidence type="ECO:0000259" key="1">
    <source>
        <dbReference type="SMART" id="SM01155"/>
    </source>
</evidence>
<dbReference type="InterPro" id="IPR013177">
    <property type="entry name" value="Ribosomal_mS38_C"/>
</dbReference>
<name>A0AA38HRU7_9CUCU</name>
<dbReference type="Pfam" id="PF08213">
    <property type="entry name" value="COX24_C"/>
    <property type="match status" value="1"/>
</dbReference>
<dbReference type="SMART" id="SM01155">
    <property type="entry name" value="DUF1713"/>
    <property type="match status" value="1"/>
</dbReference>
<dbReference type="Proteomes" id="UP001168821">
    <property type="component" value="Unassembled WGS sequence"/>
</dbReference>
<sequence>MACLSRIINLNRLKLISPFARNLTSNSVPVVSSLPPVISTNKHLEHQIPAINNHWIWQINNKIESPIINKLQIDFPNGLRYIPPLQDPKENKELELPPTPNAEITKHAVRMIVIRRRKMKRHKLRKLRKRMKFEWAKRRQRREWNKEKAFQAKLIQQCKQGEAFVAEKYVEERLSKLAELTKAKNRKKGMTSREL</sequence>
<organism evidence="2 3">
    <name type="scientific">Zophobas morio</name>
    <dbReference type="NCBI Taxonomy" id="2755281"/>
    <lineage>
        <taxon>Eukaryota</taxon>
        <taxon>Metazoa</taxon>
        <taxon>Ecdysozoa</taxon>
        <taxon>Arthropoda</taxon>
        <taxon>Hexapoda</taxon>
        <taxon>Insecta</taxon>
        <taxon>Pterygota</taxon>
        <taxon>Neoptera</taxon>
        <taxon>Endopterygota</taxon>
        <taxon>Coleoptera</taxon>
        <taxon>Polyphaga</taxon>
        <taxon>Cucujiformia</taxon>
        <taxon>Tenebrionidae</taxon>
        <taxon>Zophobas</taxon>
    </lineage>
</organism>
<evidence type="ECO:0000313" key="2">
    <source>
        <dbReference type="EMBL" id="KAJ3642660.1"/>
    </source>
</evidence>
<keyword evidence="3" id="KW-1185">Reference proteome</keyword>
<evidence type="ECO:0000313" key="3">
    <source>
        <dbReference type="Proteomes" id="UP001168821"/>
    </source>
</evidence>
<proteinExistence type="predicted"/>
<gene>
    <name evidence="2" type="ORF">Zmor_025422</name>
</gene>
<accession>A0AA38HRU7</accession>
<dbReference type="AlphaFoldDB" id="A0AA38HRU7"/>
<reference evidence="2" key="1">
    <citation type="journal article" date="2023" name="G3 (Bethesda)">
        <title>Whole genome assemblies of Zophobas morio and Tenebrio molitor.</title>
        <authorList>
            <person name="Kaur S."/>
            <person name="Stinson S.A."/>
            <person name="diCenzo G.C."/>
        </authorList>
    </citation>
    <scope>NUCLEOTIDE SEQUENCE</scope>
    <source>
        <strain evidence="2">QUZm001</strain>
    </source>
</reference>
<comment type="caution">
    <text evidence="2">The sequence shown here is derived from an EMBL/GenBank/DDBJ whole genome shotgun (WGS) entry which is preliminary data.</text>
</comment>
<dbReference type="EMBL" id="JALNTZ010000008">
    <property type="protein sequence ID" value="KAJ3642660.1"/>
    <property type="molecule type" value="Genomic_DNA"/>
</dbReference>
<protein>
    <recommendedName>
        <fullName evidence="1">Ribosomal protein mS38 C-terminal domain-containing protein</fullName>
    </recommendedName>
</protein>